<sequence length="85" mass="9514">MLSVCVREERRCTYVWKLIHQPEISSRPPTLQLSAGKQPATLHRGLLGPLQHLSGDLIVGIESDLEVLCLMATKRVKPIKQQSLT</sequence>
<organism evidence="1 2">
    <name type="scientific">Liparis tanakae</name>
    <name type="common">Tanaka's snailfish</name>
    <dbReference type="NCBI Taxonomy" id="230148"/>
    <lineage>
        <taxon>Eukaryota</taxon>
        <taxon>Metazoa</taxon>
        <taxon>Chordata</taxon>
        <taxon>Craniata</taxon>
        <taxon>Vertebrata</taxon>
        <taxon>Euteleostomi</taxon>
        <taxon>Actinopterygii</taxon>
        <taxon>Neopterygii</taxon>
        <taxon>Teleostei</taxon>
        <taxon>Neoteleostei</taxon>
        <taxon>Acanthomorphata</taxon>
        <taxon>Eupercaria</taxon>
        <taxon>Perciformes</taxon>
        <taxon>Cottioidei</taxon>
        <taxon>Cottales</taxon>
        <taxon>Liparidae</taxon>
        <taxon>Liparis</taxon>
    </lineage>
</organism>
<accession>A0A4Z2GYE1</accession>
<keyword evidence="2" id="KW-1185">Reference proteome</keyword>
<gene>
    <name evidence="1" type="ORF">EYF80_031131</name>
</gene>
<name>A0A4Z2GYE1_9TELE</name>
<proteinExistence type="predicted"/>
<comment type="caution">
    <text evidence="1">The sequence shown here is derived from an EMBL/GenBank/DDBJ whole genome shotgun (WGS) entry which is preliminary data.</text>
</comment>
<reference evidence="1 2" key="1">
    <citation type="submission" date="2019-03" db="EMBL/GenBank/DDBJ databases">
        <title>First draft genome of Liparis tanakae, snailfish: a comprehensive survey of snailfish specific genes.</title>
        <authorList>
            <person name="Kim W."/>
            <person name="Song I."/>
            <person name="Jeong J.-H."/>
            <person name="Kim D."/>
            <person name="Kim S."/>
            <person name="Ryu S."/>
            <person name="Song J.Y."/>
            <person name="Lee S.K."/>
        </authorList>
    </citation>
    <scope>NUCLEOTIDE SEQUENCE [LARGE SCALE GENOMIC DNA]</scope>
    <source>
        <tissue evidence="1">Muscle</tissue>
    </source>
</reference>
<dbReference type="AlphaFoldDB" id="A0A4Z2GYE1"/>
<evidence type="ECO:0000313" key="1">
    <source>
        <dbReference type="EMBL" id="TNN58628.1"/>
    </source>
</evidence>
<dbReference type="EMBL" id="SRLO01000374">
    <property type="protein sequence ID" value="TNN58628.1"/>
    <property type="molecule type" value="Genomic_DNA"/>
</dbReference>
<dbReference type="Proteomes" id="UP000314294">
    <property type="component" value="Unassembled WGS sequence"/>
</dbReference>
<evidence type="ECO:0000313" key="2">
    <source>
        <dbReference type="Proteomes" id="UP000314294"/>
    </source>
</evidence>
<protein>
    <submittedName>
        <fullName evidence="1">Uncharacterized protein</fullName>
    </submittedName>
</protein>